<dbReference type="AlphaFoldDB" id="A0A177AEI8"/>
<dbReference type="RefSeq" id="XP_024325799.1">
    <property type="nucleotide sequence ID" value="XM_024467156.1"/>
</dbReference>
<gene>
    <name evidence="4" type="ORF">VC83_03510</name>
</gene>
<dbReference type="Pfam" id="PF00106">
    <property type="entry name" value="adh_short"/>
    <property type="match status" value="1"/>
</dbReference>
<accession>A0A177AEI8</accession>
<dbReference type="Proteomes" id="UP000077154">
    <property type="component" value="Unassembled WGS sequence"/>
</dbReference>
<dbReference type="GeneID" id="36286586"/>
<dbReference type="PANTHER" id="PTHR43618">
    <property type="entry name" value="7-ALPHA-HYDROXYSTEROID DEHYDROGENASE"/>
    <property type="match status" value="1"/>
</dbReference>
<dbReference type="InterPro" id="IPR036291">
    <property type="entry name" value="NAD(P)-bd_dom_sf"/>
</dbReference>
<sequence length="275" mass="30081">MPYSDDTRGDRLFSFKQHVCVVTGGCTGIGLRVTQALIMNGARVYVVSNNRKALEQTSEGHWPSQGGSIIPIACDLTNKEDLMYLVGEVEKREHRGIDLLVTAAGSEGERGTTPSMNAKELQQMLFAEDQREWLSTFNTNVSAIYFTTVAFLPLLQKCSGDGHAKASVIIIASMSGLQSRLSGYFSYSASKAATIHLSKMMAYEFQVFNVRVNSIAPGYFPSYNEGRQTQLVPVGEENGTESEIAQGVLFLAKNRFVTGEVLNIDKGESLCNPVN</sequence>
<keyword evidence="3" id="KW-0560">Oxidoreductase</keyword>
<dbReference type="PRINTS" id="PR00081">
    <property type="entry name" value="GDHRDH"/>
</dbReference>
<dbReference type="SUPFAM" id="SSF51735">
    <property type="entry name" value="NAD(P)-binding Rossmann-fold domains"/>
    <property type="match status" value="1"/>
</dbReference>
<dbReference type="OrthoDB" id="2962696at2759"/>
<proteinExistence type="inferred from homology"/>
<evidence type="ECO:0000313" key="4">
    <source>
        <dbReference type="EMBL" id="OAF60518.1"/>
    </source>
</evidence>
<organism evidence="4">
    <name type="scientific">Pseudogymnoascus destructans</name>
    <dbReference type="NCBI Taxonomy" id="655981"/>
    <lineage>
        <taxon>Eukaryota</taxon>
        <taxon>Fungi</taxon>
        <taxon>Dikarya</taxon>
        <taxon>Ascomycota</taxon>
        <taxon>Pezizomycotina</taxon>
        <taxon>Leotiomycetes</taxon>
        <taxon>Thelebolales</taxon>
        <taxon>Thelebolaceae</taxon>
        <taxon>Pseudogymnoascus</taxon>
    </lineage>
</organism>
<evidence type="ECO:0000256" key="1">
    <source>
        <dbReference type="ARBA" id="ARBA00006484"/>
    </source>
</evidence>
<dbReference type="VEuPathDB" id="FungiDB:GMDG_03159"/>
<dbReference type="PANTHER" id="PTHR43618:SF1">
    <property type="entry name" value="SHORT CHAIN DEHYDROGENASE_REDUCTASE"/>
    <property type="match status" value="1"/>
</dbReference>
<dbReference type="eggNOG" id="KOG0725">
    <property type="taxonomic scope" value="Eukaryota"/>
</dbReference>
<evidence type="ECO:0000256" key="3">
    <source>
        <dbReference type="ARBA" id="ARBA00023002"/>
    </source>
</evidence>
<reference evidence="4" key="1">
    <citation type="submission" date="2016-03" db="EMBL/GenBank/DDBJ databases">
        <title>Updated assembly of Pseudogymnoascus destructans, the fungus causing white-nose syndrome of bats.</title>
        <authorList>
            <person name="Palmer J.M."/>
            <person name="Drees K.P."/>
            <person name="Foster J.T."/>
            <person name="Lindner D.L."/>
        </authorList>
    </citation>
    <scope>NUCLEOTIDE SEQUENCE [LARGE SCALE GENOMIC DNA]</scope>
    <source>
        <strain evidence="4">20631-21</strain>
    </source>
</reference>
<comment type="similarity">
    <text evidence="1">Belongs to the short-chain dehydrogenases/reductases (SDR) family.</text>
</comment>
<dbReference type="GO" id="GO:0016491">
    <property type="term" value="F:oxidoreductase activity"/>
    <property type="evidence" value="ECO:0007669"/>
    <property type="project" value="UniProtKB-KW"/>
</dbReference>
<dbReference type="Gene3D" id="3.40.50.720">
    <property type="entry name" value="NAD(P)-binding Rossmann-like Domain"/>
    <property type="match status" value="1"/>
</dbReference>
<dbReference type="InterPro" id="IPR052178">
    <property type="entry name" value="Sec_Metab_Biosynth_SDR"/>
</dbReference>
<keyword evidence="2" id="KW-0521">NADP</keyword>
<dbReference type="EMBL" id="KV441391">
    <property type="protein sequence ID" value="OAF60518.1"/>
    <property type="molecule type" value="Genomic_DNA"/>
</dbReference>
<name>A0A177AEI8_9PEZI</name>
<dbReference type="InterPro" id="IPR002347">
    <property type="entry name" value="SDR_fam"/>
</dbReference>
<evidence type="ECO:0008006" key="5">
    <source>
        <dbReference type="Google" id="ProtNLM"/>
    </source>
</evidence>
<evidence type="ECO:0000256" key="2">
    <source>
        <dbReference type="ARBA" id="ARBA00022857"/>
    </source>
</evidence>
<protein>
    <recommendedName>
        <fullName evidence="5">NAD(P)-binding protein</fullName>
    </recommendedName>
</protein>
<dbReference type="CDD" id="cd05233">
    <property type="entry name" value="SDR_c"/>
    <property type="match status" value="1"/>
</dbReference>